<dbReference type="AlphaFoldDB" id="A0A9D4BVW8"/>
<accession>A0A9D4BVW8</accession>
<reference evidence="2" key="2">
    <citation type="submission" date="2020-11" db="EMBL/GenBank/DDBJ databases">
        <authorList>
            <person name="McCartney M.A."/>
            <person name="Auch B."/>
            <person name="Kono T."/>
            <person name="Mallez S."/>
            <person name="Becker A."/>
            <person name="Gohl D.M."/>
            <person name="Silverstein K.A.T."/>
            <person name="Koren S."/>
            <person name="Bechman K.B."/>
            <person name="Herman A."/>
            <person name="Abrahante J.E."/>
            <person name="Garbe J."/>
        </authorList>
    </citation>
    <scope>NUCLEOTIDE SEQUENCE</scope>
    <source>
        <strain evidence="2">Duluth1</strain>
        <tissue evidence="2">Whole animal</tissue>
    </source>
</reference>
<gene>
    <name evidence="2" type="ORF">DPMN_070759</name>
</gene>
<proteinExistence type="predicted"/>
<dbReference type="EMBL" id="JAIWYP010000014">
    <property type="protein sequence ID" value="KAH3711257.1"/>
    <property type="molecule type" value="Genomic_DNA"/>
</dbReference>
<dbReference type="Proteomes" id="UP000828390">
    <property type="component" value="Unassembled WGS sequence"/>
</dbReference>
<evidence type="ECO:0000313" key="3">
    <source>
        <dbReference type="Proteomes" id="UP000828390"/>
    </source>
</evidence>
<comment type="caution">
    <text evidence="2">The sequence shown here is derived from an EMBL/GenBank/DDBJ whole genome shotgun (WGS) entry which is preliminary data.</text>
</comment>
<evidence type="ECO:0000313" key="2">
    <source>
        <dbReference type="EMBL" id="KAH3711257.1"/>
    </source>
</evidence>
<keyword evidence="3" id="KW-1185">Reference proteome</keyword>
<sequence>MHLLGIEGKKTILNLTTLGNKQKQTTREVRGLEISSLDEEHTIELPPVFTQPSLPLSRADVPSEEDVT</sequence>
<feature type="region of interest" description="Disordered" evidence="1">
    <location>
        <begin position="49"/>
        <end position="68"/>
    </location>
</feature>
<name>A0A9D4BVW8_DREPO</name>
<evidence type="ECO:0000256" key="1">
    <source>
        <dbReference type="SAM" id="MobiDB-lite"/>
    </source>
</evidence>
<protein>
    <submittedName>
        <fullName evidence="2">Uncharacterized protein</fullName>
    </submittedName>
</protein>
<organism evidence="2 3">
    <name type="scientific">Dreissena polymorpha</name>
    <name type="common">Zebra mussel</name>
    <name type="synonym">Mytilus polymorpha</name>
    <dbReference type="NCBI Taxonomy" id="45954"/>
    <lineage>
        <taxon>Eukaryota</taxon>
        <taxon>Metazoa</taxon>
        <taxon>Spiralia</taxon>
        <taxon>Lophotrochozoa</taxon>
        <taxon>Mollusca</taxon>
        <taxon>Bivalvia</taxon>
        <taxon>Autobranchia</taxon>
        <taxon>Heteroconchia</taxon>
        <taxon>Euheterodonta</taxon>
        <taxon>Imparidentia</taxon>
        <taxon>Neoheterodontei</taxon>
        <taxon>Myida</taxon>
        <taxon>Dreissenoidea</taxon>
        <taxon>Dreissenidae</taxon>
        <taxon>Dreissena</taxon>
    </lineage>
</organism>
<reference evidence="2" key="1">
    <citation type="journal article" date="2019" name="bioRxiv">
        <title>The Genome of the Zebra Mussel, Dreissena polymorpha: A Resource for Invasive Species Research.</title>
        <authorList>
            <person name="McCartney M.A."/>
            <person name="Auch B."/>
            <person name="Kono T."/>
            <person name="Mallez S."/>
            <person name="Zhang Y."/>
            <person name="Obille A."/>
            <person name="Becker A."/>
            <person name="Abrahante J.E."/>
            <person name="Garbe J."/>
            <person name="Badalamenti J.P."/>
            <person name="Herman A."/>
            <person name="Mangelson H."/>
            <person name="Liachko I."/>
            <person name="Sullivan S."/>
            <person name="Sone E.D."/>
            <person name="Koren S."/>
            <person name="Silverstein K.A.T."/>
            <person name="Beckman K.B."/>
            <person name="Gohl D.M."/>
        </authorList>
    </citation>
    <scope>NUCLEOTIDE SEQUENCE</scope>
    <source>
        <strain evidence="2">Duluth1</strain>
        <tissue evidence="2">Whole animal</tissue>
    </source>
</reference>